<proteinExistence type="predicted"/>
<evidence type="ECO:0000256" key="1">
    <source>
        <dbReference type="ARBA" id="ARBA00004141"/>
    </source>
</evidence>
<dbReference type="Pfam" id="PF00520">
    <property type="entry name" value="Ion_trans"/>
    <property type="match status" value="1"/>
</dbReference>
<feature type="domain" description="Ion transport" evidence="7">
    <location>
        <begin position="66"/>
        <end position="146"/>
    </location>
</feature>
<keyword evidence="3 6" id="KW-1133">Transmembrane helix</keyword>
<sequence>MLPLQSSGAGGATGVNGTGGEGGASGVGGAIGTANWYKEEGENDYKLCGNSSGAGLCKPGYTCLQGYGGNPDYGYTSFDTFGWALLSAFRLMTQDYWENLYQQVLRSAGSWHMLFFIVIIFLGSFYLVNLILAIVAMSYDELQKKAEEEEAAEEEALRVNDSSRTVTVYSRPVASLLEAGSSQQPHGNSLFQASSPTARGWFKPAAALRQLVQASSRTVTVCFKPVVPLLEAGSSQQPHCESLFQASSPTARGWFKPAASLWQSGSSQQQSRELPFTYLIYFPYAEYFLLRTSNGLGVLQEAEEAAQARENKLAAQALAREERAAQAREDRDDPGGGGVNVVQSPSDFSCHSYELFVGQEKGNDDNKEKMSIRSEGADSLSEHRRLANGKVRKPSIKDIDSHSTLTSSCDRPTSGDWLIARWITMRWAWVEIQGEPGISVTSRK</sequence>
<keyword evidence="2 6" id="KW-0812">Transmembrane</keyword>
<reference evidence="8 9" key="1">
    <citation type="submission" date="2023-02" db="EMBL/GenBank/DDBJ databases">
        <title>LHISI_Scaffold_Assembly.</title>
        <authorList>
            <person name="Stuart O.P."/>
            <person name="Cleave R."/>
            <person name="Magrath M.J.L."/>
            <person name="Mikheyev A.S."/>
        </authorList>
    </citation>
    <scope>NUCLEOTIDE SEQUENCE [LARGE SCALE GENOMIC DNA]</scope>
    <source>
        <strain evidence="8">Daus_M_001</strain>
        <tissue evidence="8">Leg muscle</tissue>
    </source>
</reference>
<dbReference type="EMBL" id="JARBHB010000005">
    <property type="protein sequence ID" value="KAJ8884597.1"/>
    <property type="molecule type" value="Genomic_DNA"/>
</dbReference>
<evidence type="ECO:0000313" key="8">
    <source>
        <dbReference type="EMBL" id="KAJ8884597.1"/>
    </source>
</evidence>
<keyword evidence="4 6" id="KW-0472">Membrane</keyword>
<organism evidence="8 9">
    <name type="scientific">Dryococelus australis</name>
    <dbReference type="NCBI Taxonomy" id="614101"/>
    <lineage>
        <taxon>Eukaryota</taxon>
        <taxon>Metazoa</taxon>
        <taxon>Ecdysozoa</taxon>
        <taxon>Arthropoda</taxon>
        <taxon>Hexapoda</taxon>
        <taxon>Insecta</taxon>
        <taxon>Pterygota</taxon>
        <taxon>Neoptera</taxon>
        <taxon>Polyneoptera</taxon>
        <taxon>Phasmatodea</taxon>
        <taxon>Verophasmatodea</taxon>
        <taxon>Anareolatae</taxon>
        <taxon>Phasmatidae</taxon>
        <taxon>Eurycanthinae</taxon>
        <taxon>Dryococelus</taxon>
    </lineage>
</organism>
<feature type="region of interest" description="Disordered" evidence="5">
    <location>
        <begin position="317"/>
        <end position="343"/>
    </location>
</feature>
<feature type="compositionally biased region" description="Basic and acidic residues" evidence="5">
    <location>
        <begin position="319"/>
        <end position="334"/>
    </location>
</feature>
<protein>
    <recommendedName>
        <fullName evidence="7">Ion transport domain-containing protein</fullName>
    </recommendedName>
</protein>
<dbReference type="SUPFAM" id="SSF81324">
    <property type="entry name" value="Voltage-gated potassium channels"/>
    <property type="match status" value="1"/>
</dbReference>
<gene>
    <name evidence="8" type="ORF">PR048_016454</name>
</gene>
<dbReference type="PANTHER" id="PTHR10037:SF288">
    <property type="entry name" value="SODIUM CHANNEL PROTEIN PARA"/>
    <property type="match status" value="1"/>
</dbReference>
<dbReference type="InterPro" id="IPR005821">
    <property type="entry name" value="Ion_trans_dom"/>
</dbReference>
<evidence type="ECO:0000256" key="5">
    <source>
        <dbReference type="SAM" id="MobiDB-lite"/>
    </source>
</evidence>
<feature type="transmembrane region" description="Helical" evidence="6">
    <location>
        <begin position="113"/>
        <end position="139"/>
    </location>
</feature>
<dbReference type="InterPro" id="IPR043203">
    <property type="entry name" value="VGCC_Ca_Na"/>
</dbReference>
<comment type="caution">
    <text evidence="8">The sequence shown here is derived from an EMBL/GenBank/DDBJ whole genome shotgun (WGS) entry which is preliminary data.</text>
</comment>
<name>A0ABQ9HJT7_9NEOP</name>
<feature type="region of interest" description="Disordered" evidence="5">
    <location>
        <begin position="361"/>
        <end position="383"/>
    </location>
</feature>
<evidence type="ECO:0000256" key="6">
    <source>
        <dbReference type="SAM" id="Phobius"/>
    </source>
</evidence>
<dbReference type="PANTHER" id="PTHR10037">
    <property type="entry name" value="VOLTAGE-GATED CATION CHANNEL CALCIUM AND SODIUM"/>
    <property type="match status" value="1"/>
</dbReference>
<accession>A0ABQ9HJT7</accession>
<dbReference type="Proteomes" id="UP001159363">
    <property type="component" value="Chromosome 4"/>
</dbReference>
<keyword evidence="9" id="KW-1185">Reference proteome</keyword>
<comment type="subcellular location">
    <subcellularLocation>
        <location evidence="1">Membrane</location>
        <topology evidence="1">Multi-pass membrane protein</topology>
    </subcellularLocation>
</comment>
<dbReference type="Gene3D" id="1.10.287.70">
    <property type="match status" value="1"/>
</dbReference>
<evidence type="ECO:0000256" key="4">
    <source>
        <dbReference type="ARBA" id="ARBA00023136"/>
    </source>
</evidence>
<evidence type="ECO:0000256" key="3">
    <source>
        <dbReference type="ARBA" id="ARBA00022989"/>
    </source>
</evidence>
<evidence type="ECO:0000313" key="9">
    <source>
        <dbReference type="Proteomes" id="UP001159363"/>
    </source>
</evidence>
<evidence type="ECO:0000259" key="7">
    <source>
        <dbReference type="Pfam" id="PF00520"/>
    </source>
</evidence>
<evidence type="ECO:0000256" key="2">
    <source>
        <dbReference type="ARBA" id="ARBA00022692"/>
    </source>
</evidence>